<proteinExistence type="predicted"/>
<dbReference type="GO" id="GO:0005829">
    <property type="term" value="C:cytosol"/>
    <property type="evidence" value="ECO:0007669"/>
    <property type="project" value="TreeGrafter"/>
</dbReference>
<dbReference type="GO" id="GO:0008253">
    <property type="term" value="F:5'-nucleotidase activity"/>
    <property type="evidence" value="ECO:0007669"/>
    <property type="project" value="UniProtKB-EC"/>
</dbReference>
<reference evidence="2" key="1">
    <citation type="submission" date="2015-07" db="EMBL/GenBank/DDBJ databases">
        <title>Near-Complete Genome Sequence of the Cellulolytic Bacterium Bacteroides (Pseudobacteroides) cellulosolvens ATCC 35603.</title>
        <authorList>
            <person name="Dassa B."/>
            <person name="Utturkar S.M."/>
            <person name="Klingeman D.M."/>
            <person name="Hurt R.A."/>
            <person name="Keller M."/>
            <person name="Xu J."/>
            <person name="Reddy Y.H.K."/>
            <person name="Borovok I."/>
            <person name="Grinberg I.R."/>
            <person name="Lamed R."/>
            <person name="Zhivin O."/>
            <person name="Bayer E.A."/>
            <person name="Brown S.D."/>
        </authorList>
    </citation>
    <scope>NUCLEOTIDE SEQUENCE [LARGE SCALE GENOMIC DNA]</scope>
    <source>
        <strain evidence="2">DSM 2933</strain>
    </source>
</reference>
<dbReference type="SFLD" id="SFLDG01129">
    <property type="entry name" value="C1.5:_HAD__Beta-PGM__Phosphata"/>
    <property type="match status" value="1"/>
</dbReference>
<dbReference type="CDD" id="cd04302">
    <property type="entry name" value="HAD_5NT"/>
    <property type="match status" value="1"/>
</dbReference>
<protein>
    <submittedName>
        <fullName evidence="1">5'-nucleotidase</fullName>
        <ecNumber evidence="1">3.1.3.5</ecNumber>
    </submittedName>
</protein>
<dbReference type="GO" id="GO:0004713">
    <property type="term" value="F:protein tyrosine kinase activity"/>
    <property type="evidence" value="ECO:0007669"/>
    <property type="project" value="TreeGrafter"/>
</dbReference>
<dbReference type="InterPro" id="IPR023214">
    <property type="entry name" value="HAD_sf"/>
</dbReference>
<dbReference type="SFLD" id="SFLDS00003">
    <property type="entry name" value="Haloacid_Dehalogenase"/>
    <property type="match status" value="1"/>
</dbReference>
<dbReference type="PANTHER" id="PTHR43434:SF20">
    <property type="entry name" value="5'-NUCLEOTIDASE"/>
    <property type="match status" value="1"/>
</dbReference>
<dbReference type="Proteomes" id="UP000036923">
    <property type="component" value="Unassembled WGS sequence"/>
</dbReference>
<gene>
    <name evidence="1" type="ORF">Bccel_5555</name>
</gene>
<name>A0A0L6JWQ8_9FIRM</name>
<dbReference type="EMBL" id="LGTC01000001">
    <property type="protein sequence ID" value="KNY30278.1"/>
    <property type="molecule type" value="Genomic_DNA"/>
</dbReference>
<comment type="caution">
    <text evidence="1">The sequence shown here is derived from an EMBL/GenBank/DDBJ whole genome shotgun (WGS) entry which is preliminary data.</text>
</comment>
<keyword evidence="2" id="KW-1185">Reference proteome</keyword>
<dbReference type="InterPro" id="IPR050155">
    <property type="entry name" value="HAD-like_hydrolase_sf"/>
</dbReference>
<dbReference type="EC" id="3.1.3.5" evidence="1"/>
<accession>A0A0L6JWQ8</accession>
<dbReference type="eggNOG" id="COG0546">
    <property type="taxonomic scope" value="Bacteria"/>
</dbReference>
<dbReference type="FunFam" id="3.40.50.1000:FF:000022">
    <property type="entry name" value="Phosphoglycolate phosphatase"/>
    <property type="match status" value="1"/>
</dbReference>
<sequence>MINKNYNVVLFDLDGTLTDSKVGITKSVKYALNYFGIAEPCLNNLEKFIGPSLRDSFMEFYGFNEEDARKAIEKYREYYSVKGILENTVYPYIPELLNNLHTAGKTLMVATSKPTVFAEKVLSNLDLLKYFSRITGSNLDGSRIEKHEVIEFVLRESNMPIDDSIVMIGDRKHDIVGANKAGIDSIGVLYGYGSLEELEMHKPTYIANTVSDIECILL</sequence>
<dbReference type="InterPro" id="IPR036412">
    <property type="entry name" value="HAD-like_sf"/>
</dbReference>
<dbReference type="Pfam" id="PF13419">
    <property type="entry name" value="HAD_2"/>
    <property type="match status" value="1"/>
</dbReference>
<dbReference type="InterPro" id="IPR023198">
    <property type="entry name" value="PGP-like_dom2"/>
</dbReference>
<evidence type="ECO:0000313" key="1">
    <source>
        <dbReference type="EMBL" id="KNY30278.1"/>
    </source>
</evidence>
<dbReference type="AlphaFoldDB" id="A0A0L6JWQ8"/>
<organism evidence="1 2">
    <name type="scientific">Pseudobacteroides cellulosolvens ATCC 35603 = DSM 2933</name>
    <dbReference type="NCBI Taxonomy" id="398512"/>
    <lineage>
        <taxon>Bacteria</taxon>
        <taxon>Bacillati</taxon>
        <taxon>Bacillota</taxon>
        <taxon>Clostridia</taxon>
        <taxon>Eubacteriales</taxon>
        <taxon>Oscillospiraceae</taxon>
        <taxon>Pseudobacteroides</taxon>
    </lineage>
</organism>
<dbReference type="RefSeq" id="WP_036944987.1">
    <property type="nucleotide sequence ID" value="NZ_JQKC01000040.1"/>
</dbReference>
<dbReference type="OrthoDB" id="9792518at2"/>
<dbReference type="InterPro" id="IPR041492">
    <property type="entry name" value="HAD_2"/>
</dbReference>
<evidence type="ECO:0000313" key="2">
    <source>
        <dbReference type="Proteomes" id="UP000036923"/>
    </source>
</evidence>
<dbReference type="PATRIC" id="fig|398512.5.peg.5831"/>
<dbReference type="Gene3D" id="3.40.50.1000">
    <property type="entry name" value="HAD superfamily/HAD-like"/>
    <property type="match status" value="1"/>
</dbReference>
<dbReference type="SUPFAM" id="SSF56784">
    <property type="entry name" value="HAD-like"/>
    <property type="match status" value="1"/>
</dbReference>
<dbReference type="STRING" id="398512.Bccel_5555"/>
<keyword evidence="1" id="KW-0378">Hydrolase</keyword>
<dbReference type="Gene3D" id="1.10.150.240">
    <property type="entry name" value="Putative phosphatase, domain 2"/>
    <property type="match status" value="1"/>
</dbReference>
<dbReference type="PANTHER" id="PTHR43434">
    <property type="entry name" value="PHOSPHOGLYCOLATE PHOSPHATASE"/>
    <property type="match status" value="1"/>
</dbReference>